<feature type="transmembrane region" description="Helical" evidence="6">
    <location>
        <begin position="67"/>
        <end position="85"/>
    </location>
</feature>
<dbReference type="EMBL" id="CP013244">
    <property type="protein sequence ID" value="ANP45696.1"/>
    <property type="molecule type" value="Genomic_DNA"/>
</dbReference>
<evidence type="ECO:0000313" key="7">
    <source>
        <dbReference type="EMBL" id="ANP45696.1"/>
    </source>
</evidence>
<dbReference type="OrthoDB" id="9793828at2"/>
<feature type="transmembrane region" description="Helical" evidence="6">
    <location>
        <begin position="146"/>
        <end position="169"/>
    </location>
</feature>
<dbReference type="STRING" id="1759059.ATE48_07060"/>
<dbReference type="AlphaFoldDB" id="A0A1B1AGK3"/>
<gene>
    <name evidence="7" type="ORF">ATE48_07060</name>
</gene>
<sequence>MAFEDVQPKTPPARAIAADALDVGLRRHMLAIFNFMFAGLALSGAVGFFLIQSGASALFFSSGQMTPLGWGAVFAPLGLLMFASWKSQSLSLSATHATYWGLATLQGISLALLFQSFTGQSIAQIFFITAAAFGALSLYGYTTKRALSGIGVFLMIGLAGVVIASLVNIFIQSSLLQFVAAAIGVLVFAGLTAFDTQRLKDEYIAGLNGDVAMKAAIWGALSLYLNFINLFQMLLTLFGQREE</sequence>
<feature type="transmembrane region" description="Helical" evidence="6">
    <location>
        <begin position="175"/>
        <end position="194"/>
    </location>
</feature>
<keyword evidence="8" id="KW-1185">Reference proteome</keyword>
<dbReference type="PANTHER" id="PTHR23291">
    <property type="entry name" value="BAX INHIBITOR-RELATED"/>
    <property type="match status" value="1"/>
</dbReference>
<keyword evidence="3 6" id="KW-0812">Transmembrane</keyword>
<dbReference type="InterPro" id="IPR006214">
    <property type="entry name" value="Bax_inhibitor_1-related"/>
</dbReference>
<protein>
    <recommendedName>
        <fullName evidence="9">Bax inhibitor-1/YccA family protein</fullName>
    </recommendedName>
</protein>
<proteinExistence type="inferred from homology"/>
<dbReference type="GO" id="GO:0005886">
    <property type="term" value="C:plasma membrane"/>
    <property type="evidence" value="ECO:0007669"/>
    <property type="project" value="TreeGrafter"/>
</dbReference>
<evidence type="ECO:0000256" key="1">
    <source>
        <dbReference type="ARBA" id="ARBA00004141"/>
    </source>
</evidence>
<keyword evidence="5 6" id="KW-0472">Membrane</keyword>
<keyword evidence="4 6" id="KW-1133">Transmembrane helix</keyword>
<dbReference type="KEGG" id="cbot:ATE48_07060"/>
<evidence type="ECO:0000256" key="2">
    <source>
        <dbReference type="ARBA" id="ARBA00010350"/>
    </source>
</evidence>
<evidence type="ECO:0000256" key="3">
    <source>
        <dbReference type="ARBA" id="ARBA00022692"/>
    </source>
</evidence>
<evidence type="ECO:0000256" key="5">
    <source>
        <dbReference type="ARBA" id="ARBA00023136"/>
    </source>
</evidence>
<comment type="subcellular location">
    <subcellularLocation>
        <location evidence="1">Membrane</location>
        <topology evidence="1">Multi-pass membrane protein</topology>
    </subcellularLocation>
</comment>
<feature type="transmembrane region" description="Helical" evidence="6">
    <location>
        <begin position="215"/>
        <end position="238"/>
    </location>
</feature>
<accession>A0A1B1AGK3</accession>
<dbReference type="Proteomes" id="UP000092498">
    <property type="component" value="Chromosome"/>
</dbReference>
<dbReference type="CDD" id="cd10432">
    <property type="entry name" value="BI-1-like_bacterial"/>
    <property type="match status" value="1"/>
</dbReference>
<dbReference type="FunCoup" id="A0A1B1AGK3">
    <property type="interactions" value="151"/>
</dbReference>
<feature type="transmembrane region" description="Helical" evidence="6">
    <location>
        <begin position="35"/>
        <end position="61"/>
    </location>
</feature>
<feature type="transmembrane region" description="Helical" evidence="6">
    <location>
        <begin position="121"/>
        <end position="139"/>
    </location>
</feature>
<reference evidence="7 8" key="1">
    <citation type="submission" date="2015-11" db="EMBL/GenBank/DDBJ databases">
        <title>Whole-Genome Sequence of Candidatus Oderbacter manganicum from the National Park Lower Oder Valley, Germany.</title>
        <authorList>
            <person name="Braun B."/>
            <person name="Liere K."/>
            <person name="Szewzyk U."/>
        </authorList>
    </citation>
    <scope>NUCLEOTIDE SEQUENCE [LARGE SCALE GENOMIC DNA]</scope>
    <source>
        <strain evidence="7 8">OTSz_A_272</strain>
    </source>
</reference>
<dbReference type="Pfam" id="PF01027">
    <property type="entry name" value="Bax1-I"/>
    <property type="match status" value="1"/>
</dbReference>
<dbReference type="RefSeq" id="WP_066769436.1">
    <property type="nucleotide sequence ID" value="NZ_CP013244.1"/>
</dbReference>
<evidence type="ECO:0000256" key="6">
    <source>
        <dbReference type="RuleBase" id="RU004379"/>
    </source>
</evidence>
<dbReference type="InParanoid" id="A0A1B1AGK3"/>
<evidence type="ECO:0000313" key="8">
    <source>
        <dbReference type="Proteomes" id="UP000092498"/>
    </source>
</evidence>
<feature type="transmembrane region" description="Helical" evidence="6">
    <location>
        <begin position="97"/>
        <end position="115"/>
    </location>
</feature>
<name>A0A1B1AGK3_9PROT</name>
<evidence type="ECO:0008006" key="9">
    <source>
        <dbReference type="Google" id="ProtNLM"/>
    </source>
</evidence>
<dbReference type="PANTHER" id="PTHR23291:SF50">
    <property type="entry name" value="PROTEIN LIFEGUARD 4"/>
    <property type="match status" value="1"/>
</dbReference>
<evidence type="ECO:0000256" key="4">
    <source>
        <dbReference type="ARBA" id="ARBA00022989"/>
    </source>
</evidence>
<comment type="similarity">
    <text evidence="2 6">Belongs to the BI1 family.</text>
</comment>
<organism evidence="7 8">
    <name type="scientific">Candidatus Viadribacter manganicus</name>
    <dbReference type="NCBI Taxonomy" id="1759059"/>
    <lineage>
        <taxon>Bacteria</taxon>
        <taxon>Pseudomonadati</taxon>
        <taxon>Pseudomonadota</taxon>
        <taxon>Alphaproteobacteria</taxon>
        <taxon>Hyphomonadales</taxon>
        <taxon>Hyphomonadaceae</taxon>
        <taxon>Candidatus Viadribacter</taxon>
    </lineage>
</organism>